<keyword evidence="7" id="KW-1185">Reference proteome</keyword>
<reference evidence="6" key="1">
    <citation type="submission" date="2021-06" db="EMBL/GenBank/DDBJ databases">
        <authorList>
            <person name="Kallberg Y."/>
            <person name="Tangrot J."/>
            <person name="Rosling A."/>
        </authorList>
    </citation>
    <scope>NUCLEOTIDE SEQUENCE</scope>
    <source>
        <strain evidence="6">AZ414A</strain>
    </source>
</reference>
<evidence type="ECO:0000256" key="1">
    <source>
        <dbReference type="ARBA" id="ARBA00005843"/>
    </source>
</evidence>
<evidence type="ECO:0000256" key="3">
    <source>
        <dbReference type="ARBA" id="ARBA00022840"/>
    </source>
</evidence>
<dbReference type="PROSITE" id="PS50088">
    <property type="entry name" value="ANK_REPEAT"/>
    <property type="match status" value="1"/>
</dbReference>
<dbReference type="EMBL" id="CAJVPK010000889">
    <property type="protein sequence ID" value="CAG8557335.1"/>
    <property type="molecule type" value="Genomic_DNA"/>
</dbReference>
<dbReference type="OrthoDB" id="6718656at2759"/>
<dbReference type="Gene3D" id="1.25.40.20">
    <property type="entry name" value="Ankyrin repeat-containing domain"/>
    <property type="match status" value="1"/>
</dbReference>
<evidence type="ECO:0000256" key="4">
    <source>
        <dbReference type="PROSITE-ProRule" id="PRU00023"/>
    </source>
</evidence>
<dbReference type="Proteomes" id="UP000789706">
    <property type="component" value="Unassembled WGS sequence"/>
</dbReference>
<dbReference type="Gene3D" id="1.10.510.10">
    <property type="entry name" value="Transferase(Phosphotransferase) domain 1"/>
    <property type="match status" value="1"/>
</dbReference>
<gene>
    <name evidence="6" type="ORF">DEBURN_LOCUS7407</name>
</gene>
<proteinExistence type="inferred from homology"/>
<comment type="caution">
    <text evidence="6">The sequence shown here is derived from an EMBL/GenBank/DDBJ whole genome shotgun (WGS) entry which is preliminary data.</text>
</comment>
<dbReference type="SUPFAM" id="SSF56112">
    <property type="entry name" value="Protein kinase-like (PK-like)"/>
    <property type="match status" value="1"/>
</dbReference>
<evidence type="ECO:0000313" key="7">
    <source>
        <dbReference type="Proteomes" id="UP000789706"/>
    </source>
</evidence>
<dbReference type="InterPro" id="IPR036770">
    <property type="entry name" value="Ankyrin_rpt-contain_sf"/>
</dbReference>
<accession>A0A9N9FTY3</accession>
<dbReference type="GO" id="GO:0005524">
    <property type="term" value="F:ATP binding"/>
    <property type="evidence" value="ECO:0007669"/>
    <property type="project" value="UniProtKB-KW"/>
</dbReference>
<dbReference type="Pfam" id="PF07714">
    <property type="entry name" value="PK_Tyr_Ser-Thr"/>
    <property type="match status" value="1"/>
</dbReference>
<protein>
    <submittedName>
        <fullName evidence="6">7170_t:CDS:1</fullName>
    </submittedName>
</protein>
<feature type="repeat" description="ANK" evidence="4">
    <location>
        <begin position="569"/>
        <end position="602"/>
    </location>
</feature>
<evidence type="ECO:0000313" key="6">
    <source>
        <dbReference type="EMBL" id="CAG8557335.1"/>
    </source>
</evidence>
<dbReference type="GO" id="GO:0004674">
    <property type="term" value="F:protein serine/threonine kinase activity"/>
    <property type="evidence" value="ECO:0007669"/>
    <property type="project" value="TreeGrafter"/>
</dbReference>
<dbReference type="SUPFAM" id="SSF48403">
    <property type="entry name" value="Ankyrin repeat"/>
    <property type="match status" value="1"/>
</dbReference>
<dbReference type="SMART" id="SM00248">
    <property type="entry name" value="ANK"/>
    <property type="match status" value="3"/>
</dbReference>
<dbReference type="AlphaFoldDB" id="A0A9N9FTY3"/>
<dbReference type="InterPro" id="IPR011009">
    <property type="entry name" value="Kinase-like_dom_sf"/>
</dbReference>
<keyword evidence="3" id="KW-0067">ATP-binding</keyword>
<name>A0A9N9FTY3_9GLOM</name>
<dbReference type="PANTHER" id="PTHR44329">
    <property type="entry name" value="SERINE/THREONINE-PROTEIN KINASE TNNI3K-RELATED"/>
    <property type="match status" value="1"/>
</dbReference>
<dbReference type="Pfam" id="PF12796">
    <property type="entry name" value="Ank_2"/>
    <property type="match status" value="1"/>
</dbReference>
<dbReference type="PROSITE" id="PS50011">
    <property type="entry name" value="PROTEIN_KINASE_DOM"/>
    <property type="match status" value="1"/>
</dbReference>
<dbReference type="InterPro" id="IPR002110">
    <property type="entry name" value="Ankyrin_rpt"/>
</dbReference>
<dbReference type="InterPro" id="IPR000719">
    <property type="entry name" value="Prot_kinase_dom"/>
</dbReference>
<evidence type="ECO:0000259" key="5">
    <source>
        <dbReference type="PROSITE" id="PS50011"/>
    </source>
</evidence>
<evidence type="ECO:0000256" key="2">
    <source>
        <dbReference type="ARBA" id="ARBA00022741"/>
    </source>
</evidence>
<feature type="domain" description="Protein kinase" evidence="5">
    <location>
        <begin position="31"/>
        <end position="331"/>
    </location>
</feature>
<dbReference type="InterPro" id="IPR001245">
    <property type="entry name" value="Ser-Thr/Tyr_kinase_cat_dom"/>
</dbReference>
<dbReference type="InterPro" id="IPR051681">
    <property type="entry name" value="Ser/Thr_Kinases-Pseudokinases"/>
</dbReference>
<organism evidence="6 7">
    <name type="scientific">Diversispora eburnea</name>
    <dbReference type="NCBI Taxonomy" id="1213867"/>
    <lineage>
        <taxon>Eukaryota</taxon>
        <taxon>Fungi</taxon>
        <taxon>Fungi incertae sedis</taxon>
        <taxon>Mucoromycota</taxon>
        <taxon>Glomeromycotina</taxon>
        <taxon>Glomeromycetes</taxon>
        <taxon>Diversisporales</taxon>
        <taxon>Diversisporaceae</taxon>
        <taxon>Diversispora</taxon>
    </lineage>
</organism>
<dbReference type="PANTHER" id="PTHR44329:SF298">
    <property type="entry name" value="MIXED LINEAGE KINASE DOMAIN-LIKE PROTEIN"/>
    <property type="match status" value="1"/>
</dbReference>
<sequence length="704" mass="80826">MASLTSLLKVSSGLESSMNSLENTNTIINYTDQIPLIDYGSFEKLIPLNDHNSKYTITKEDHGCNLFWAVWGNDKISVILKSVTFNELDDEKENYLMNETKNKDHNIIEQFVDELKLISNLNHHSNITKFYGLTKASESDEIFAVMQYATEGNLRQYLLHYNSVLSWNNRIKFSKEIADGLHFIHNRGISHQNLHPNNILIHDNHVIISDLGFSNLKCSAKNSPHFKEMVPFIEPVFLKNRSYELDKRSDIYSFGGIMWELANGRAPFELSGSNYHLIINLILNGERDNSIISGTPIPYVQLYRKCWDGEPNNRPTIEYIIERLKLIHSEVPETFTKSPIEIKFKLEHLRSLQLSQIKPKPTISPRVDSIGWRDLNDLSEYEIIEKDDIKEYSNLCQISKSAKSAKSRSISFEHVDTSRLFEKTRRLSFGNFRKSIPSSTGDSHQSSKIIHSMSIDEASDLCNNKYFNMRSNSSSSLFDNRQPEIIFLSRYCVAKNIVKAFEQLKKRGTNIFQREIYKSKSVFHNLIWNDDLFDIININSTKIAKHNHFRAALKWLIANNLDINSLDDFGWTALHEAIWKRKEPGVILALLEYNANPNIPDKLGATPLHQCLDLLRTTTKDDETKRIYIIIRMLLQNGADPNLTLPDTSLTISGSSFPNCLFAAVYLDLPLDIIELMIKRGADITSTTFRGLYLLDFTAKIINV</sequence>
<keyword evidence="2" id="KW-0547">Nucleotide-binding</keyword>
<keyword evidence="4" id="KW-0040">ANK repeat</keyword>
<comment type="similarity">
    <text evidence="1">Belongs to the protein kinase superfamily. TKL Ser/Thr protein kinase family.</text>
</comment>